<evidence type="ECO:0000313" key="1">
    <source>
        <dbReference type="EMBL" id="DAF60913.1"/>
    </source>
</evidence>
<organism evidence="1">
    <name type="scientific">Siphoviridae sp. cteEQ43</name>
    <dbReference type="NCBI Taxonomy" id="2827905"/>
    <lineage>
        <taxon>Viruses</taxon>
        <taxon>Duplodnaviria</taxon>
        <taxon>Heunggongvirae</taxon>
        <taxon>Uroviricota</taxon>
        <taxon>Caudoviricetes</taxon>
    </lineage>
</organism>
<name>A0A8S5TCB2_9CAUD</name>
<sequence>MGLLQCSTDLRPKLKLSARNGETSTKFPQGRRSLYLSTCLEFQTKV</sequence>
<proteinExistence type="predicted"/>
<dbReference type="EMBL" id="BK032799">
    <property type="protein sequence ID" value="DAF60913.1"/>
    <property type="molecule type" value="Genomic_DNA"/>
</dbReference>
<protein>
    <submittedName>
        <fullName evidence="1">Uncharacterized protein</fullName>
    </submittedName>
</protein>
<accession>A0A8S5TCB2</accession>
<reference evidence="1" key="1">
    <citation type="journal article" date="2021" name="Proc. Natl. Acad. Sci. U.S.A.">
        <title>A Catalog of Tens of Thousands of Viruses from Human Metagenomes Reveals Hidden Associations with Chronic Diseases.</title>
        <authorList>
            <person name="Tisza M.J."/>
            <person name="Buck C.B."/>
        </authorList>
    </citation>
    <scope>NUCLEOTIDE SEQUENCE</scope>
    <source>
        <strain evidence="1">CteEQ43</strain>
    </source>
</reference>